<accession>A0ABU0DFI0</accession>
<reference evidence="1 2" key="1">
    <citation type="submission" date="2023-07" db="EMBL/GenBank/DDBJ databases">
        <title>Genomic Encyclopedia of Type Strains, Phase IV (KMG-IV): sequencing the most valuable type-strain genomes for metagenomic binning, comparative biology and taxonomic classification.</title>
        <authorList>
            <person name="Goeker M."/>
        </authorList>
    </citation>
    <scope>NUCLEOTIDE SEQUENCE [LARGE SCALE GENOMIC DNA]</scope>
    <source>
        <strain evidence="1 2">DSM 1277</strain>
    </source>
</reference>
<dbReference type="RefSeq" id="WP_307059246.1">
    <property type="nucleotide sequence ID" value="NZ_JAUSUH010000003.1"/>
</dbReference>
<comment type="caution">
    <text evidence="1">The sequence shown here is derived from an EMBL/GenBank/DDBJ whole genome shotgun (WGS) entry which is preliminary data.</text>
</comment>
<organism evidence="1 2">
    <name type="scientific">Ancylobacter vacuolatus</name>
    <dbReference type="NCBI Taxonomy" id="223389"/>
    <lineage>
        <taxon>Bacteria</taxon>
        <taxon>Pseudomonadati</taxon>
        <taxon>Pseudomonadota</taxon>
        <taxon>Alphaproteobacteria</taxon>
        <taxon>Hyphomicrobiales</taxon>
        <taxon>Xanthobacteraceae</taxon>
        <taxon>Ancylobacter</taxon>
    </lineage>
</organism>
<dbReference type="Proteomes" id="UP001238467">
    <property type="component" value="Unassembled WGS sequence"/>
</dbReference>
<protein>
    <submittedName>
        <fullName evidence="1">Uncharacterized protein</fullName>
    </submittedName>
</protein>
<gene>
    <name evidence="1" type="ORF">J2S76_001606</name>
</gene>
<proteinExistence type="predicted"/>
<sequence>MSFLIVATAAAAHNRSVQAWLDCGYAAGGTSRLWDVSQHPTDGRAALTIPTSPGDAQIGLAQEAYDALLSGAERAALLPALPPDWQGEP</sequence>
<dbReference type="EMBL" id="JAUSUH010000003">
    <property type="protein sequence ID" value="MDQ0347182.1"/>
    <property type="molecule type" value="Genomic_DNA"/>
</dbReference>
<keyword evidence="2" id="KW-1185">Reference proteome</keyword>
<name>A0ABU0DFI0_9HYPH</name>
<evidence type="ECO:0000313" key="2">
    <source>
        <dbReference type="Proteomes" id="UP001238467"/>
    </source>
</evidence>
<evidence type="ECO:0000313" key="1">
    <source>
        <dbReference type="EMBL" id="MDQ0347182.1"/>
    </source>
</evidence>